<dbReference type="Gramene" id="mRNA:HanXRQr2_Chr11g0501191">
    <property type="protein sequence ID" value="CDS:HanXRQr2_Chr11g0501191.1"/>
    <property type="gene ID" value="HanXRQr2_Chr11g0501191"/>
</dbReference>
<evidence type="ECO:0000313" key="9">
    <source>
        <dbReference type="Proteomes" id="UP000215914"/>
    </source>
</evidence>
<dbReference type="InParanoid" id="A0A251TAX6"/>
<keyword evidence="9" id="KW-1185">Reference proteome</keyword>
<evidence type="ECO:0000313" key="7">
    <source>
        <dbReference type="EMBL" id="KAF5782858.1"/>
    </source>
</evidence>
<dbReference type="GO" id="GO:0008017">
    <property type="term" value="F:microtubule binding"/>
    <property type="evidence" value="ECO:0007669"/>
    <property type="project" value="InterPro"/>
</dbReference>
<reference evidence="7" key="3">
    <citation type="submission" date="2020-06" db="EMBL/GenBank/DDBJ databases">
        <title>Helianthus annuus Genome sequencing and assembly Release 2.</title>
        <authorList>
            <person name="Gouzy J."/>
            <person name="Langlade N."/>
            <person name="Munos S."/>
        </authorList>
    </citation>
    <scope>NUCLEOTIDE SEQUENCE</scope>
    <source>
        <tissue evidence="7">Leaves</tissue>
    </source>
</reference>
<evidence type="ECO:0000256" key="5">
    <source>
        <dbReference type="SAM" id="Coils"/>
    </source>
</evidence>
<gene>
    <name evidence="8" type="ORF">HannXRQ_Chr11g0335821</name>
    <name evidence="7" type="ORF">HanXRQr2_Chr11g0501191</name>
</gene>
<evidence type="ECO:0000256" key="6">
    <source>
        <dbReference type="SAM" id="Phobius"/>
    </source>
</evidence>
<dbReference type="GO" id="GO:0000226">
    <property type="term" value="P:microtubule cytoskeleton organization"/>
    <property type="evidence" value="ECO:0007669"/>
    <property type="project" value="InterPro"/>
</dbReference>
<keyword evidence="4" id="KW-0206">Cytoskeleton</keyword>
<proteinExistence type="inferred from homology"/>
<protein>
    <submittedName>
        <fullName evidence="7 8">Microtubule-associated protein, MAP65/Ase1/PRC1</fullName>
    </submittedName>
</protein>
<sequence>MLGIYIFYIACGLSVCLFTCSFYIWFALIVEDLKSKKEELIKQFADIKSQIKKINGEILGYNQITSIVSSLNLEEKDLSIRKLGEYQSHLRSLQKEKETLHSFMRFFRTGPC</sequence>
<reference evidence="8" key="2">
    <citation type="submission" date="2017-02" db="EMBL/GenBank/DDBJ databases">
        <title>Sunflower complete genome.</title>
        <authorList>
            <person name="Langlade N."/>
            <person name="Munos S."/>
        </authorList>
    </citation>
    <scope>NUCLEOTIDE SEQUENCE [LARGE SCALE GENOMIC DNA]</scope>
    <source>
        <tissue evidence="8">Leaves</tissue>
    </source>
</reference>
<dbReference type="EMBL" id="CM007900">
    <property type="protein sequence ID" value="OTG07913.1"/>
    <property type="molecule type" value="Genomic_DNA"/>
</dbReference>
<dbReference type="InterPro" id="IPR007145">
    <property type="entry name" value="MAP65_Ase1_PRC1"/>
</dbReference>
<keyword evidence="4" id="KW-0963">Cytoplasm</keyword>
<keyword evidence="6" id="KW-0812">Transmembrane</keyword>
<feature type="coiled-coil region" evidence="5">
    <location>
        <begin position="30"/>
        <end position="57"/>
    </location>
</feature>
<keyword evidence="6" id="KW-0472">Membrane</keyword>
<comment type="subcellular location">
    <subcellularLocation>
        <location evidence="1">Cytoplasm</location>
        <location evidence="1">Cytoskeleton</location>
    </subcellularLocation>
</comment>
<comment type="similarity">
    <text evidence="2">Belongs to the MAP65/ASE1 family.</text>
</comment>
<evidence type="ECO:0000313" key="8">
    <source>
        <dbReference type="EMBL" id="OTG07913.1"/>
    </source>
</evidence>
<dbReference type="STRING" id="4232.A0A251TAX6"/>
<dbReference type="PANTHER" id="PTHR19321:SF0">
    <property type="entry name" value="65-KDA MICROTUBULE-ASSOCIATED PROTEIN 6"/>
    <property type="match status" value="1"/>
</dbReference>
<accession>A0A251TAX6</accession>
<dbReference type="AlphaFoldDB" id="A0A251TAX6"/>
<dbReference type="PANTHER" id="PTHR19321">
    <property type="entry name" value="PROTEIN REGULATOR OF CYTOKINESIS 1 PRC1-RELATED"/>
    <property type="match status" value="1"/>
</dbReference>
<organism evidence="8 9">
    <name type="scientific">Helianthus annuus</name>
    <name type="common">Common sunflower</name>
    <dbReference type="NCBI Taxonomy" id="4232"/>
    <lineage>
        <taxon>Eukaryota</taxon>
        <taxon>Viridiplantae</taxon>
        <taxon>Streptophyta</taxon>
        <taxon>Embryophyta</taxon>
        <taxon>Tracheophyta</taxon>
        <taxon>Spermatophyta</taxon>
        <taxon>Magnoliopsida</taxon>
        <taxon>eudicotyledons</taxon>
        <taxon>Gunneridae</taxon>
        <taxon>Pentapetalae</taxon>
        <taxon>asterids</taxon>
        <taxon>campanulids</taxon>
        <taxon>Asterales</taxon>
        <taxon>Asteraceae</taxon>
        <taxon>Asteroideae</taxon>
        <taxon>Heliantheae alliance</taxon>
        <taxon>Heliantheae</taxon>
        <taxon>Helianthus</taxon>
    </lineage>
</organism>
<dbReference type="EMBL" id="MNCJ02000326">
    <property type="protein sequence ID" value="KAF5782858.1"/>
    <property type="molecule type" value="Genomic_DNA"/>
</dbReference>
<evidence type="ECO:0000256" key="3">
    <source>
        <dbReference type="ARBA" id="ARBA00022701"/>
    </source>
</evidence>
<reference evidence="7 9" key="1">
    <citation type="journal article" date="2017" name="Nature">
        <title>The sunflower genome provides insights into oil metabolism, flowering and Asterid evolution.</title>
        <authorList>
            <person name="Badouin H."/>
            <person name="Gouzy J."/>
            <person name="Grassa C.J."/>
            <person name="Murat F."/>
            <person name="Staton S.E."/>
            <person name="Cottret L."/>
            <person name="Lelandais-Briere C."/>
            <person name="Owens G.L."/>
            <person name="Carrere S."/>
            <person name="Mayjonade B."/>
            <person name="Legrand L."/>
            <person name="Gill N."/>
            <person name="Kane N.C."/>
            <person name="Bowers J.E."/>
            <person name="Hubner S."/>
            <person name="Bellec A."/>
            <person name="Berard A."/>
            <person name="Berges H."/>
            <person name="Blanchet N."/>
            <person name="Boniface M.C."/>
            <person name="Brunel D."/>
            <person name="Catrice O."/>
            <person name="Chaidir N."/>
            <person name="Claudel C."/>
            <person name="Donnadieu C."/>
            <person name="Faraut T."/>
            <person name="Fievet G."/>
            <person name="Helmstetter N."/>
            <person name="King M."/>
            <person name="Knapp S.J."/>
            <person name="Lai Z."/>
            <person name="Le Paslier M.C."/>
            <person name="Lippi Y."/>
            <person name="Lorenzon L."/>
            <person name="Mandel J.R."/>
            <person name="Marage G."/>
            <person name="Marchand G."/>
            <person name="Marquand E."/>
            <person name="Bret-Mestries E."/>
            <person name="Morien E."/>
            <person name="Nambeesan S."/>
            <person name="Nguyen T."/>
            <person name="Pegot-Espagnet P."/>
            <person name="Pouilly N."/>
            <person name="Raftis F."/>
            <person name="Sallet E."/>
            <person name="Schiex T."/>
            <person name="Thomas J."/>
            <person name="Vandecasteele C."/>
            <person name="Vares D."/>
            <person name="Vear F."/>
            <person name="Vautrin S."/>
            <person name="Crespi M."/>
            <person name="Mangin B."/>
            <person name="Burke J.M."/>
            <person name="Salse J."/>
            <person name="Munos S."/>
            <person name="Vincourt P."/>
            <person name="Rieseberg L.H."/>
            <person name="Langlade N.B."/>
        </authorList>
    </citation>
    <scope>NUCLEOTIDE SEQUENCE [LARGE SCALE GENOMIC DNA]</scope>
    <source>
        <strain evidence="9">cv. SF193</strain>
        <tissue evidence="7">Leaves</tissue>
    </source>
</reference>
<feature type="transmembrane region" description="Helical" evidence="6">
    <location>
        <begin position="6"/>
        <end position="30"/>
    </location>
</feature>
<dbReference type="Proteomes" id="UP000215914">
    <property type="component" value="Chromosome 11"/>
</dbReference>
<keyword evidence="6" id="KW-1133">Transmembrane helix</keyword>
<evidence type="ECO:0000256" key="4">
    <source>
        <dbReference type="ARBA" id="ARBA00023212"/>
    </source>
</evidence>
<keyword evidence="5" id="KW-0175">Coiled coil</keyword>
<name>A0A251TAX6_HELAN</name>
<keyword evidence="3" id="KW-0493">Microtubule</keyword>
<dbReference type="GO" id="GO:0005874">
    <property type="term" value="C:microtubule"/>
    <property type="evidence" value="ECO:0007669"/>
    <property type="project" value="UniProtKB-KW"/>
</dbReference>
<evidence type="ECO:0000256" key="1">
    <source>
        <dbReference type="ARBA" id="ARBA00004245"/>
    </source>
</evidence>
<evidence type="ECO:0000256" key="2">
    <source>
        <dbReference type="ARBA" id="ARBA00006187"/>
    </source>
</evidence>